<dbReference type="InterPro" id="IPR000600">
    <property type="entry name" value="ROK"/>
</dbReference>
<name>A0ABQ5UJA3_9HYPH</name>
<feature type="domain" description="HTH marR-type" evidence="2">
    <location>
        <begin position="14"/>
        <end position="56"/>
    </location>
</feature>
<dbReference type="GO" id="GO:0016301">
    <property type="term" value="F:kinase activity"/>
    <property type="evidence" value="ECO:0007669"/>
    <property type="project" value="UniProtKB-KW"/>
</dbReference>
<evidence type="ECO:0000313" key="4">
    <source>
        <dbReference type="Proteomes" id="UP001161406"/>
    </source>
</evidence>
<dbReference type="EMBL" id="BSNG01000003">
    <property type="protein sequence ID" value="GLQ12046.1"/>
    <property type="molecule type" value="Genomic_DNA"/>
</dbReference>
<keyword evidence="4" id="KW-1185">Reference proteome</keyword>
<dbReference type="InterPro" id="IPR036388">
    <property type="entry name" value="WH-like_DNA-bd_sf"/>
</dbReference>
<dbReference type="InterPro" id="IPR036390">
    <property type="entry name" value="WH_DNA-bd_sf"/>
</dbReference>
<gene>
    <name evidence="3" type="primary">xylR_2</name>
    <name evidence="3" type="ORF">GCM10007913_39780</name>
</gene>
<dbReference type="Pfam" id="PF12802">
    <property type="entry name" value="MarR_2"/>
    <property type="match status" value="1"/>
</dbReference>
<dbReference type="InterPro" id="IPR043129">
    <property type="entry name" value="ATPase_NBD"/>
</dbReference>
<dbReference type="Gene3D" id="3.30.420.40">
    <property type="match status" value="2"/>
</dbReference>
<evidence type="ECO:0000259" key="2">
    <source>
        <dbReference type="Pfam" id="PF12802"/>
    </source>
</evidence>
<proteinExistence type="inferred from homology"/>
<evidence type="ECO:0000313" key="3">
    <source>
        <dbReference type="EMBL" id="GLQ12046.1"/>
    </source>
</evidence>
<sequence>MDRLFLRRYHASAIFHRIRLEPGISQREIIERTKFDKSAVSSIVNSFAERGLVERHVKAGERGRGRPSEGLIISPNSGMLVGVEVEATEIIFVACGLDGSVSAKLVLPFDGAAEGVEKFIADGVDQVVGQSGSKARVLGIGVSLPGLLNSEGQLIHVPALGWRDLDIYSRLKGACAAPVYVGNDGKAAAMAEQMFGACIDMENFIYLFSGSGVGGGLFLDGAIYQGAGGLAGELGHIKIVPQGRFCTCGASGCLSAYLSAPSLIEEIARLGSVRPRSFDEIMKMAEAGNSVVLNVLDHAGDVLGSAVSSLISIFNPPVVLLGGDIAIAAPYLTSSLDRALQRLTHPAMFARSIVKFADPNLEGPRLGGVALALDGVTDIQTSHVLP</sequence>
<dbReference type="SUPFAM" id="SSF53067">
    <property type="entry name" value="Actin-like ATPase domain"/>
    <property type="match status" value="1"/>
</dbReference>
<reference evidence="3" key="1">
    <citation type="journal article" date="2014" name="Int. J. Syst. Evol. Microbiol.">
        <title>Complete genome of a new Firmicutes species belonging to the dominant human colonic microbiota ('Ruminococcus bicirculans') reveals two chromosomes and a selective capacity to utilize plant glucans.</title>
        <authorList>
            <consortium name="NISC Comparative Sequencing Program"/>
            <person name="Wegmann U."/>
            <person name="Louis P."/>
            <person name="Goesmann A."/>
            <person name="Henrissat B."/>
            <person name="Duncan S.H."/>
            <person name="Flint H.J."/>
        </authorList>
    </citation>
    <scope>NUCLEOTIDE SEQUENCE</scope>
    <source>
        <strain evidence="3">NBRC 103855</strain>
    </source>
</reference>
<dbReference type="SUPFAM" id="SSF46785">
    <property type="entry name" value="Winged helix' DNA-binding domain"/>
    <property type="match status" value="1"/>
</dbReference>
<comment type="similarity">
    <text evidence="1">Belongs to the ROK (NagC/XylR) family.</text>
</comment>
<dbReference type="Gene3D" id="1.10.10.10">
    <property type="entry name" value="Winged helix-like DNA-binding domain superfamily/Winged helix DNA-binding domain"/>
    <property type="match status" value="1"/>
</dbReference>
<dbReference type="Pfam" id="PF00480">
    <property type="entry name" value="ROK"/>
    <property type="match status" value="1"/>
</dbReference>
<protein>
    <submittedName>
        <fullName evidence="3">Sugar kinase</fullName>
    </submittedName>
</protein>
<organism evidence="3 4">
    <name type="scientific">Devosia yakushimensis</name>
    <dbReference type="NCBI Taxonomy" id="470028"/>
    <lineage>
        <taxon>Bacteria</taxon>
        <taxon>Pseudomonadati</taxon>
        <taxon>Pseudomonadota</taxon>
        <taxon>Alphaproteobacteria</taxon>
        <taxon>Hyphomicrobiales</taxon>
        <taxon>Devosiaceae</taxon>
        <taxon>Devosia</taxon>
    </lineage>
</organism>
<dbReference type="InterPro" id="IPR000835">
    <property type="entry name" value="HTH_MarR-typ"/>
</dbReference>
<accession>A0ABQ5UJA3</accession>
<dbReference type="PANTHER" id="PTHR18964:SF149">
    <property type="entry name" value="BIFUNCTIONAL UDP-N-ACETYLGLUCOSAMINE 2-EPIMERASE_N-ACETYLMANNOSAMINE KINASE"/>
    <property type="match status" value="1"/>
</dbReference>
<keyword evidence="3" id="KW-0418">Kinase</keyword>
<dbReference type="PANTHER" id="PTHR18964">
    <property type="entry name" value="ROK (REPRESSOR, ORF, KINASE) FAMILY"/>
    <property type="match status" value="1"/>
</dbReference>
<reference evidence="3" key="2">
    <citation type="submission" date="2023-01" db="EMBL/GenBank/DDBJ databases">
        <title>Draft genome sequence of Devosia yakushimensis strain NBRC 103855.</title>
        <authorList>
            <person name="Sun Q."/>
            <person name="Mori K."/>
        </authorList>
    </citation>
    <scope>NUCLEOTIDE SEQUENCE</scope>
    <source>
        <strain evidence="3">NBRC 103855</strain>
    </source>
</reference>
<evidence type="ECO:0000256" key="1">
    <source>
        <dbReference type="ARBA" id="ARBA00006479"/>
    </source>
</evidence>
<comment type="caution">
    <text evidence="3">The sequence shown here is derived from an EMBL/GenBank/DDBJ whole genome shotgun (WGS) entry which is preliminary data.</text>
</comment>
<keyword evidence="3" id="KW-0808">Transferase</keyword>
<dbReference type="Proteomes" id="UP001161406">
    <property type="component" value="Unassembled WGS sequence"/>
</dbReference>